<comment type="caution">
    <text evidence="8">The sequence shown here is derived from an EMBL/GenBank/DDBJ whole genome shotgun (WGS) entry which is preliminary data.</text>
</comment>
<dbReference type="SMART" id="SM00228">
    <property type="entry name" value="PDZ"/>
    <property type="match status" value="3"/>
</dbReference>
<reference evidence="8 9" key="1">
    <citation type="journal article" date="2023" name="G3 (Bethesda)">
        <title>A chromosome-length genome assembly and annotation of blackberry (Rubus argutus, cv. 'Hillquist').</title>
        <authorList>
            <person name="Bruna T."/>
            <person name="Aryal R."/>
            <person name="Dudchenko O."/>
            <person name="Sargent D.J."/>
            <person name="Mead D."/>
            <person name="Buti M."/>
            <person name="Cavallini A."/>
            <person name="Hytonen T."/>
            <person name="Andres J."/>
            <person name="Pham M."/>
            <person name="Weisz D."/>
            <person name="Mascagni F."/>
            <person name="Usai G."/>
            <person name="Natali L."/>
            <person name="Bassil N."/>
            <person name="Fernandez G.E."/>
            <person name="Lomsadze A."/>
            <person name="Armour M."/>
            <person name="Olukolu B."/>
            <person name="Poorten T."/>
            <person name="Britton C."/>
            <person name="Davik J."/>
            <person name="Ashrafi H."/>
            <person name="Aiden E.L."/>
            <person name="Borodovsky M."/>
            <person name="Worthington M."/>
        </authorList>
    </citation>
    <scope>NUCLEOTIDE SEQUENCE [LARGE SCALE GENOMIC DNA]</scope>
    <source>
        <strain evidence="8">PI 553951</strain>
    </source>
</reference>
<dbReference type="CDD" id="cd06786">
    <property type="entry name" value="cpPDZ1_ScNma111-like"/>
    <property type="match status" value="1"/>
</dbReference>
<evidence type="ECO:0000256" key="4">
    <source>
        <dbReference type="ARBA" id="ARBA00021524"/>
    </source>
</evidence>
<evidence type="ECO:0000259" key="7">
    <source>
        <dbReference type="PROSITE" id="PS50106"/>
    </source>
</evidence>
<comment type="subcellular location">
    <subcellularLocation>
        <location evidence="2">Nucleus</location>
    </subcellularLocation>
</comment>
<name>A0AAW1WXV4_RUBAR</name>
<comment type="function">
    <text evidence="1">Nuclear serine protease which mediates apoptosis.</text>
</comment>
<dbReference type="Gene3D" id="2.30.42.10">
    <property type="match status" value="3"/>
</dbReference>
<evidence type="ECO:0000256" key="5">
    <source>
        <dbReference type="ARBA" id="ARBA00023242"/>
    </source>
</evidence>
<dbReference type="InterPro" id="IPR009003">
    <property type="entry name" value="Peptidase_S1_PA"/>
</dbReference>
<evidence type="ECO:0000256" key="3">
    <source>
        <dbReference type="ARBA" id="ARBA00020338"/>
    </source>
</evidence>
<dbReference type="InterPro" id="IPR041489">
    <property type="entry name" value="PDZ_6"/>
</dbReference>
<dbReference type="SUPFAM" id="SSF50494">
    <property type="entry name" value="Trypsin-like serine proteases"/>
    <property type="match status" value="1"/>
</dbReference>
<dbReference type="InterPro" id="IPR001478">
    <property type="entry name" value="PDZ"/>
</dbReference>
<evidence type="ECO:0000256" key="1">
    <source>
        <dbReference type="ARBA" id="ARBA00002558"/>
    </source>
</evidence>
<dbReference type="CDD" id="cd06787">
    <property type="entry name" value="cpPDZ_AthDEGP7-like"/>
    <property type="match status" value="1"/>
</dbReference>
<dbReference type="SUPFAM" id="SSF50156">
    <property type="entry name" value="PDZ domain-like"/>
    <property type="match status" value="3"/>
</dbReference>
<feature type="compositionally biased region" description="Basic and acidic residues" evidence="6">
    <location>
        <begin position="374"/>
        <end position="396"/>
    </location>
</feature>
<keyword evidence="9" id="KW-1185">Reference proteome</keyword>
<organism evidence="8 9">
    <name type="scientific">Rubus argutus</name>
    <name type="common">Southern blackberry</name>
    <dbReference type="NCBI Taxonomy" id="59490"/>
    <lineage>
        <taxon>Eukaryota</taxon>
        <taxon>Viridiplantae</taxon>
        <taxon>Streptophyta</taxon>
        <taxon>Embryophyta</taxon>
        <taxon>Tracheophyta</taxon>
        <taxon>Spermatophyta</taxon>
        <taxon>Magnoliopsida</taxon>
        <taxon>eudicotyledons</taxon>
        <taxon>Gunneridae</taxon>
        <taxon>Pentapetalae</taxon>
        <taxon>rosids</taxon>
        <taxon>fabids</taxon>
        <taxon>Rosales</taxon>
        <taxon>Rosaceae</taxon>
        <taxon>Rosoideae</taxon>
        <taxon>Rosoideae incertae sedis</taxon>
        <taxon>Rubus</taxon>
    </lineage>
</organism>
<protein>
    <recommendedName>
        <fullName evidence="3">Pro-apoptotic serine protease NMA111</fullName>
    </recommendedName>
    <alternativeName>
        <fullName evidence="4">Pro-apoptotic serine protease nma111</fullName>
    </alternativeName>
</protein>
<dbReference type="AlphaFoldDB" id="A0AAW1WXV4"/>
<dbReference type="Pfam" id="PF17820">
    <property type="entry name" value="PDZ_6"/>
    <property type="match status" value="1"/>
</dbReference>
<dbReference type="GO" id="GO:0005634">
    <property type="term" value="C:nucleus"/>
    <property type="evidence" value="ECO:0007669"/>
    <property type="project" value="UniProtKB-SubCell"/>
</dbReference>
<dbReference type="InterPro" id="IPR025926">
    <property type="entry name" value="PDZ-like_dom"/>
</dbReference>
<dbReference type="PANTHER" id="PTHR46366:SF1">
    <property type="entry name" value="PDZ DOMAIN-CONTAINING PROTEIN C1685.05"/>
    <property type="match status" value="1"/>
</dbReference>
<dbReference type="PANTHER" id="PTHR46366">
    <property type="entry name" value="PRO-APOPTOTIC SERINE PROTEASE NMA111"/>
    <property type="match status" value="1"/>
</dbReference>
<dbReference type="Proteomes" id="UP001457282">
    <property type="component" value="Unassembled WGS sequence"/>
</dbReference>
<evidence type="ECO:0000256" key="6">
    <source>
        <dbReference type="SAM" id="MobiDB-lite"/>
    </source>
</evidence>
<gene>
    <name evidence="8" type="ORF">M0R45_025988</name>
</gene>
<dbReference type="Pfam" id="PF12812">
    <property type="entry name" value="PDZ_1"/>
    <property type="match status" value="2"/>
</dbReference>
<dbReference type="GO" id="GO:0008233">
    <property type="term" value="F:peptidase activity"/>
    <property type="evidence" value="ECO:0007669"/>
    <property type="project" value="UniProtKB-KW"/>
</dbReference>
<feature type="region of interest" description="Disordered" evidence="6">
    <location>
        <begin position="373"/>
        <end position="396"/>
    </location>
</feature>
<evidence type="ECO:0000256" key="2">
    <source>
        <dbReference type="ARBA" id="ARBA00004123"/>
    </source>
</evidence>
<evidence type="ECO:0000313" key="8">
    <source>
        <dbReference type="EMBL" id="KAK9928870.1"/>
    </source>
</evidence>
<keyword evidence="5" id="KW-0539">Nucleus</keyword>
<sequence>MTELLEKGRSFKKFSNLKLAASGTKGGSSGSPVIDWLGRAVALNAGSKSSSASAFFLPLERVVRALKFLQEGRDSFVKKWEAVSILRGTLQVTFVHKGFDETRRLGLQSETEQIVRHASPQGETGMLVVESVVPGGPAHKCLEPGDVLVCINGEVITQFLKMETILDDSVNQKIEIQIERGGTPLIVNLLVQDLHSITPNYFLEVSGAVIHPLSYQQARNFRFQCGLVYVAEPGYMLFRAGVPRHAIIKKFAGQEISRLEDLISVLCKLSRGARVPLEYISYVDRHRRKSVLVTVDRHEWYAPPQIYTRDDGTGLWTVKPAFQPEASLLSSSINDLGGIGSHAVPLCTEAITVGHMHPDSHAELNEGVTSMDTSYEHASEGGHSREESDVETKKRRVKEDISFDGNVVADGSFLETNEGDLEDANTVENSVLRDFQGANVAAANSSLAERIIEPTLVMLEVHVPPSCMLDGVHSQHFFGTGVIIYHSQNMGLVAVDKNTVAISASDVMLSFAAFPIEIPGEVVFLHPVHNYALISYDPLALGAVGISVVRAAELLPEPAIRRGDSVHLVGLSRSLQATSRKSIVTNPCAAVNIGSADCPRYRATNMEVIELDTDFGSTFSGVLTDEHGRVRAIWGSFSTQLKFGCSSSEDHQFVRGIPIYTISQVLEQIISGAQGPPLLINCVKRPMPLVRILEVELYPTLLSKARSFGLSDDWVQALVKKDPIRRQVLRVKGCLAGSKAENLLEQGDMVLAINKEPVTCFRDIENVCQALEKTENKDGKLSMTIFRQGCEIDLRVETDVRDGSGTTRVINWCGCIVQDPHPAVRALGFLPEEGHGVYVARWCHGSPAHRYGLYALQWIVEINGKPTPDLDSFVNVTKEIEHGEFVRVRTIHLNGKPKVLTLKQDLHYWPTWEVRFDPDSAIWRRNTIKALNYSSNL</sequence>
<dbReference type="GO" id="GO:0006508">
    <property type="term" value="P:proteolysis"/>
    <property type="evidence" value="ECO:0007669"/>
    <property type="project" value="UniProtKB-KW"/>
</dbReference>
<dbReference type="PROSITE" id="PS50106">
    <property type="entry name" value="PDZ"/>
    <property type="match status" value="1"/>
</dbReference>
<evidence type="ECO:0000313" key="9">
    <source>
        <dbReference type="Proteomes" id="UP001457282"/>
    </source>
</evidence>
<proteinExistence type="predicted"/>
<accession>A0AAW1WXV4</accession>
<dbReference type="EMBL" id="JBEDUW010000005">
    <property type="protein sequence ID" value="KAK9928870.1"/>
    <property type="molecule type" value="Genomic_DNA"/>
</dbReference>
<feature type="domain" description="PDZ" evidence="7">
    <location>
        <begin position="89"/>
        <end position="156"/>
    </location>
</feature>
<dbReference type="InterPro" id="IPR036034">
    <property type="entry name" value="PDZ_sf"/>
</dbReference>